<feature type="compositionally biased region" description="Low complexity" evidence="3">
    <location>
        <begin position="205"/>
        <end position="215"/>
    </location>
</feature>
<dbReference type="InterPro" id="IPR057606">
    <property type="entry name" value="SynGAP1-like_PH"/>
</dbReference>
<evidence type="ECO:0000256" key="2">
    <source>
        <dbReference type="SAM" id="Coils"/>
    </source>
</evidence>
<proteinExistence type="predicted"/>
<evidence type="ECO:0000313" key="6">
    <source>
        <dbReference type="EMBL" id="CAF1073342.1"/>
    </source>
</evidence>
<gene>
    <name evidence="6" type="ORF">QVE165_LOCUS18813</name>
</gene>
<dbReference type="GO" id="GO:0005096">
    <property type="term" value="F:GTPase activator activity"/>
    <property type="evidence" value="ECO:0007669"/>
    <property type="project" value="UniProtKB-KW"/>
</dbReference>
<organism evidence="6 7">
    <name type="scientific">Adineta steineri</name>
    <dbReference type="NCBI Taxonomy" id="433720"/>
    <lineage>
        <taxon>Eukaryota</taxon>
        <taxon>Metazoa</taxon>
        <taxon>Spiralia</taxon>
        <taxon>Gnathifera</taxon>
        <taxon>Rotifera</taxon>
        <taxon>Eurotatoria</taxon>
        <taxon>Bdelloidea</taxon>
        <taxon>Adinetida</taxon>
        <taxon>Adinetidae</taxon>
        <taxon>Adineta</taxon>
    </lineage>
</organism>
<feature type="compositionally biased region" description="Low complexity" evidence="3">
    <location>
        <begin position="1015"/>
        <end position="1035"/>
    </location>
</feature>
<feature type="region of interest" description="Disordered" evidence="3">
    <location>
        <begin position="229"/>
        <end position="253"/>
    </location>
</feature>
<dbReference type="PROSITE" id="PS50018">
    <property type="entry name" value="RAS_GTPASE_ACTIV_2"/>
    <property type="match status" value="1"/>
</dbReference>
<evidence type="ECO:0000256" key="1">
    <source>
        <dbReference type="ARBA" id="ARBA00022468"/>
    </source>
</evidence>
<dbReference type="SMART" id="SM00323">
    <property type="entry name" value="RasGAP"/>
    <property type="match status" value="1"/>
</dbReference>
<dbReference type="PANTHER" id="PTHR10194">
    <property type="entry name" value="RAS GTPASE-ACTIVATING PROTEINS"/>
    <property type="match status" value="1"/>
</dbReference>
<dbReference type="OrthoDB" id="5572587at2759"/>
<name>A0A814M519_9BILA</name>
<dbReference type="InterPro" id="IPR008936">
    <property type="entry name" value="Rho_GTPase_activation_prot"/>
</dbReference>
<dbReference type="CDD" id="cd05136">
    <property type="entry name" value="RasGAP_DAB2IP"/>
    <property type="match status" value="1"/>
</dbReference>
<dbReference type="SUPFAM" id="SSF48350">
    <property type="entry name" value="GTPase activation domain, GAP"/>
    <property type="match status" value="1"/>
</dbReference>
<dbReference type="InterPro" id="IPR001936">
    <property type="entry name" value="RasGAP_dom"/>
</dbReference>
<dbReference type="InterPro" id="IPR023152">
    <property type="entry name" value="RasGAP_CS"/>
</dbReference>
<dbReference type="SMART" id="SM00239">
    <property type="entry name" value="C2"/>
    <property type="match status" value="1"/>
</dbReference>
<feature type="compositionally biased region" description="Polar residues" evidence="3">
    <location>
        <begin position="229"/>
        <end position="247"/>
    </location>
</feature>
<keyword evidence="7" id="KW-1185">Reference proteome</keyword>
<evidence type="ECO:0008006" key="8">
    <source>
        <dbReference type="Google" id="ProtNLM"/>
    </source>
</evidence>
<evidence type="ECO:0000259" key="4">
    <source>
        <dbReference type="PROSITE" id="PS50004"/>
    </source>
</evidence>
<evidence type="ECO:0000313" key="7">
    <source>
        <dbReference type="Proteomes" id="UP000663832"/>
    </source>
</evidence>
<feature type="region of interest" description="Disordered" evidence="3">
    <location>
        <begin position="1015"/>
        <end position="1036"/>
    </location>
</feature>
<evidence type="ECO:0000259" key="5">
    <source>
        <dbReference type="PROSITE" id="PS50018"/>
    </source>
</evidence>
<dbReference type="PROSITE" id="PS50004">
    <property type="entry name" value="C2"/>
    <property type="match status" value="1"/>
</dbReference>
<dbReference type="Pfam" id="PF00168">
    <property type="entry name" value="C2"/>
    <property type="match status" value="1"/>
</dbReference>
<dbReference type="InterPro" id="IPR035892">
    <property type="entry name" value="C2_domain_sf"/>
</dbReference>
<dbReference type="AlphaFoldDB" id="A0A814M519"/>
<keyword evidence="1" id="KW-0343">GTPase activation</keyword>
<dbReference type="EMBL" id="CAJNOM010000113">
    <property type="protein sequence ID" value="CAF1073342.1"/>
    <property type="molecule type" value="Genomic_DNA"/>
</dbReference>
<dbReference type="Pfam" id="PF25321">
    <property type="entry name" value="PH_RASGAP"/>
    <property type="match status" value="1"/>
</dbReference>
<dbReference type="InterPro" id="IPR039360">
    <property type="entry name" value="Ras_GTPase"/>
</dbReference>
<sequence length="1248" mass="142567">MKNDSSHKFYAWFDVSNNLDDERSWIRKYIEFDQTKRTLTFYSNDCIRSIKQAPIVDLNSEMISLSSSATSSSSSSSLCASSILTNNTGVGGRSSVSVLRPSYMLQSLSEYMSPSLSKAIFSSSSTNDDKTATLTPSNNNPIQSNPIRHASFTETTSWPSNNQLITTTTTNIPTDNNSIATPMYHQRVPIIEEEEFHDDEDSLSDRLSSSTTTSTRQSKTKFSYFFGRSSANNKSNQQSLPSPNINIDSLKRTKSVTKLERQKRLQQPLITTNNQQTSPSLHNIPTNRSRSHESLFVLNGTSGNGSLGSISTTIPTQLMLDTCHIRRLHPSILQTSLDTNDEHFSSYPCIEIRNKNEKKNYYLRSKQYSPDCSILTNNLRQTSLDTITKIHGLRTDNSLDIWILEAKGLPTKKKYYVKIFLDDDIYGKTTSKERREILFWGENFTFKDIPEGCSILRCKIYREVERRKQKQINGHDIDLIGYVDIPLSIITGNQFIEQWYPLQIPSGLTVTGKDKSQRLQDGSFNIRIKAKYQAIEILPIESYLHLQEYIRRDYLRLIRILEPHISLRDKDEIATSLTRIAQSLSFSTSFLVDIVQAEILSTPDNTLTFRGNSIATKSMEAYMKLIGETYLRETLTKFVTDIVSSKTSNDMDLEVDPGRVSNVQNLERNQITLRTLCEKIWLEIQQSHSLFPQELKRIFWKLRQLSSSDETMFNLISGSVFLRFLCPAILSPNLFGLTQEYPNEKSSRKLTLIAKTLQTLANFSKFGPKESYMKFMNDFVGKESDNMRRFLANISTVDHDYDEPRSSHVNNTHDDKCDIDLGREYSILHTTLADLFEQIDINTRRTLNELEYVLNELTNIKLFYSSSSNSTQIHLHHHHHHIYHHSTTPISSEQFYNRLDKQSNDIRSSPYGSQISLSLTGTGTTNGSSQGYHSISASPTITTVENLNKENIRTPLSFKNPLFNNNNNNQMMKTDEHIHSDLSDDDNNQRHLNQSQTDSTKALYFINSLCIESLQNPSSPSPSSSSHQSLVHSASRQSLQQQPLFVLNNSYMTRSTQSLASSNMTIPPPPTNKNSPTTYYCLKTNDELSGTNKRQSNLASQQPPPKMGVKALSHSSSNKELVLPQRSPMLNLYQEEKCRRMECEKQAERLRDELNRSNEQIEEYRQLIYLINENNVTTNIDDLNRIDYSDDDNDNNNCRPIEKNFCLDDNTEKKFIFLYSKPPLPPDNDEDDDIDNLSILSHLENEIG</sequence>
<keyword evidence="2" id="KW-0175">Coiled coil</keyword>
<dbReference type="SUPFAM" id="SSF49562">
    <property type="entry name" value="C2 domain (Calcium/lipid-binding domain, CaLB)"/>
    <property type="match status" value="1"/>
</dbReference>
<dbReference type="PANTHER" id="PTHR10194:SF60">
    <property type="entry name" value="RAS GTPASE-ACTIVATING PROTEIN RASKOL"/>
    <property type="match status" value="1"/>
</dbReference>
<comment type="caution">
    <text evidence="6">The sequence shown here is derived from an EMBL/GenBank/DDBJ whole genome shotgun (WGS) entry which is preliminary data.</text>
</comment>
<feature type="domain" description="Ras-GAP" evidence="5">
    <location>
        <begin position="569"/>
        <end position="762"/>
    </location>
</feature>
<feature type="region of interest" description="Disordered" evidence="3">
    <location>
        <begin position="194"/>
        <end position="215"/>
    </location>
</feature>
<feature type="domain" description="C2" evidence="4">
    <location>
        <begin position="379"/>
        <end position="500"/>
    </location>
</feature>
<feature type="region of interest" description="Disordered" evidence="3">
    <location>
        <begin position="1089"/>
        <end position="1111"/>
    </location>
</feature>
<dbReference type="Gene3D" id="1.10.506.10">
    <property type="entry name" value="GTPase Activation - p120gap, domain 1"/>
    <property type="match status" value="2"/>
</dbReference>
<feature type="compositionally biased region" description="Polar residues" evidence="3">
    <location>
        <begin position="1089"/>
        <end position="1101"/>
    </location>
</feature>
<dbReference type="Proteomes" id="UP000663832">
    <property type="component" value="Unassembled WGS sequence"/>
</dbReference>
<evidence type="ECO:0000256" key="3">
    <source>
        <dbReference type="SAM" id="MobiDB-lite"/>
    </source>
</evidence>
<dbReference type="Gene3D" id="2.60.40.150">
    <property type="entry name" value="C2 domain"/>
    <property type="match status" value="1"/>
</dbReference>
<dbReference type="PROSITE" id="PS00509">
    <property type="entry name" value="RAS_GTPASE_ACTIV_1"/>
    <property type="match status" value="1"/>
</dbReference>
<dbReference type="Pfam" id="PF00616">
    <property type="entry name" value="RasGAP"/>
    <property type="match status" value="2"/>
</dbReference>
<reference evidence="6" key="1">
    <citation type="submission" date="2021-02" db="EMBL/GenBank/DDBJ databases">
        <authorList>
            <person name="Nowell W R."/>
        </authorList>
    </citation>
    <scope>NUCLEOTIDE SEQUENCE</scope>
</reference>
<feature type="coiled-coil region" evidence="2">
    <location>
        <begin position="1133"/>
        <end position="1167"/>
    </location>
</feature>
<accession>A0A814M519</accession>
<protein>
    <recommendedName>
        <fullName evidence="8">Ras GTPase-activating protein</fullName>
    </recommendedName>
</protein>
<dbReference type="InterPro" id="IPR000008">
    <property type="entry name" value="C2_dom"/>
</dbReference>